<dbReference type="EMBL" id="CP026924">
    <property type="protein sequence ID" value="AVH42059.1"/>
    <property type="molecule type" value="Genomic_DNA"/>
</dbReference>
<dbReference type="AlphaFoldDB" id="A0A2L2LCK8"/>
<evidence type="ECO:0000256" key="1">
    <source>
        <dbReference type="SAM" id="SignalP"/>
    </source>
</evidence>
<accession>A0A2L2LCK8</accession>
<gene>
    <name evidence="2" type="ORF">At1D1609_20050</name>
</gene>
<evidence type="ECO:0000313" key="3">
    <source>
        <dbReference type="Proteomes" id="UP000237717"/>
    </source>
</evidence>
<protein>
    <submittedName>
        <fullName evidence="2">Uncharacterized protein</fullName>
    </submittedName>
</protein>
<proteinExistence type="predicted"/>
<organism evidence="2 3">
    <name type="scientific">Agrobacterium tumefaciens</name>
    <dbReference type="NCBI Taxonomy" id="358"/>
    <lineage>
        <taxon>Bacteria</taxon>
        <taxon>Pseudomonadati</taxon>
        <taxon>Pseudomonadota</taxon>
        <taxon>Alphaproteobacteria</taxon>
        <taxon>Hyphomicrobiales</taxon>
        <taxon>Rhizobiaceae</taxon>
        <taxon>Rhizobium/Agrobacterium group</taxon>
        <taxon>Agrobacterium</taxon>
        <taxon>Agrobacterium tumefaciens complex</taxon>
    </lineage>
</organism>
<name>A0A2L2LCK8_AGRTU</name>
<evidence type="ECO:0000313" key="2">
    <source>
        <dbReference type="EMBL" id="AVH42059.1"/>
    </source>
</evidence>
<feature type="chain" id="PRO_5014779032" evidence="1">
    <location>
        <begin position="41"/>
        <end position="198"/>
    </location>
</feature>
<sequence>MPEYSQANRFARLSGLSRDHIMRNILLLTAAVLFSHSALAAGPADPVQKVMDITVKNWSGEAENWKYVFDEDMLTSLFSKDFVAQYREASKKPAYEAESGETGDPFGYDVVTNSQDGCPLADVSVTPGAVKDGVTDVTAKFKLWACMDEAEMKATVDEVHFDVIEEDGRPVISDIHRVGDEGRDSLREEMTNIIKGEQ</sequence>
<keyword evidence="1" id="KW-0732">Signal</keyword>
<reference evidence="2 3" key="1">
    <citation type="submission" date="2018-02" db="EMBL/GenBank/DDBJ databases">
        <title>Complete genome sequence of Agrobacterium tumefaciens 1D1609.</title>
        <authorList>
            <person name="Cho S.-T."/>
            <person name="Haryono M."/>
            <person name="Chang H.-H."/>
            <person name="Santos M.N."/>
            <person name="Lai E.-M."/>
            <person name="Kuo C.-H."/>
        </authorList>
    </citation>
    <scope>NUCLEOTIDE SEQUENCE [LARGE SCALE GENOMIC DNA]</scope>
    <source>
        <strain evidence="2 3">1D1609</strain>
    </source>
</reference>
<feature type="signal peptide" evidence="1">
    <location>
        <begin position="1"/>
        <end position="40"/>
    </location>
</feature>
<dbReference type="Proteomes" id="UP000237717">
    <property type="component" value="Chromosome I"/>
</dbReference>